<reference evidence="1" key="1">
    <citation type="submission" date="2018-05" db="EMBL/GenBank/DDBJ databases">
        <authorList>
            <person name="Lanie J.A."/>
            <person name="Ng W.-L."/>
            <person name="Kazmierczak K.M."/>
            <person name="Andrzejewski T.M."/>
            <person name="Davidsen T.M."/>
            <person name="Wayne K.J."/>
            <person name="Tettelin H."/>
            <person name="Glass J.I."/>
            <person name="Rusch D."/>
            <person name="Podicherti R."/>
            <person name="Tsui H.-C.T."/>
            <person name="Winkler M.E."/>
        </authorList>
    </citation>
    <scope>NUCLEOTIDE SEQUENCE</scope>
</reference>
<gene>
    <name evidence="1" type="ORF">METZ01_LOCUS346268</name>
</gene>
<dbReference type="EMBL" id="UINC01119532">
    <property type="protein sequence ID" value="SVC93414.1"/>
    <property type="molecule type" value="Genomic_DNA"/>
</dbReference>
<accession>A0A382R6P3</accession>
<organism evidence="1">
    <name type="scientific">marine metagenome</name>
    <dbReference type="NCBI Taxonomy" id="408172"/>
    <lineage>
        <taxon>unclassified sequences</taxon>
        <taxon>metagenomes</taxon>
        <taxon>ecological metagenomes</taxon>
    </lineage>
</organism>
<proteinExistence type="predicted"/>
<name>A0A382R6P3_9ZZZZ</name>
<sequence>MDYITYLRLLEEMLGLDDLIIEHAPPVNLKAAVRHIRRWAEEAGL</sequence>
<evidence type="ECO:0000313" key="1">
    <source>
        <dbReference type="EMBL" id="SVC93414.1"/>
    </source>
</evidence>
<dbReference type="AlphaFoldDB" id="A0A382R6P3"/>
<protein>
    <submittedName>
        <fullName evidence="1">Uncharacterized protein</fullName>
    </submittedName>
</protein>